<dbReference type="AlphaFoldDB" id="A0A4R3MZJ8"/>
<evidence type="ECO:0000313" key="2">
    <source>
        <dbReference type="EMBL" id="TCT22150.1"/>
    </source>
</evidence>
<name>A0A4R3MZJ8_9GAMM</name>
<sequence length="398" mass="44097">MPDRAECFRCGRANALLLAVVLIPAWAGASQWYIEPSASLGGFYDDNVRLSTDDPQSSSGAQAQAKMESGRRTEVSEIGIGARISGTRYADLSEFDETAGSLGLVSAYRLDRNRFGLNANVDYDSTLTSEIQTTGFVQVNKPRISLAINPSWSYSLSPRATLDAQVKYQDVSYEDVQFIPLYDYTFATAALTSAYALSERTTVSGRLSYDQYDAPKVDTRSNSVGLEVGLNHLLSETWTFSSFAGIRHASSETPTNGEIDETENNGPLFQVSLSKRFETGSLSMSASRSLLPSSNGTLLDTTGLALAFNRQFSSLWAFQIDVQGYRNRNPGGEISENDRDYIALEPRLERRLSDSLRLGLSYRYRWQTYESHGDAVSNAVFLTLNYILPREPLGQWLR</sequence>
<accession>A0A4R3MZJ8</accession>
<dbReference type="SUPFAM" id="SSF56935">
    <property type="entry name" value="Porins"/>
    <property type="match status" value="1"/>
</dbReference>
<proteinExistence type="predicted"/>
<comment type="caution">
    <text evidence="2">The sequence shown here is derived from an EMBL/GenBank/DDBJ whole genome shotgun (WGS) entry which is preliminary data.</text>
</comment>
<gene>
    <name evidence="2" type="ORF">EDC35_103249</name>
</gene>
<feature type="compositionally biased region" description="Polar residues" evidence="1">
    <location>
        <begin position="53"/>
        <end position="62"/>
    </location>
</feature>
<dbReference type="RefSeq" id="WP_132976549.1">
    <property type="nucleotide sequence ID" value="NZ_SMAO01000003.1"/>
</dbReference>
<dbReference type="EMBL" id="SMAO01000003">
    <property type="protein sequence ID" value="TCT22150.1"/>
    <property type="molecule type" value="Genomic_DNA"/>
</dbReference>
<feature type="region of interest" description="Disordered" evidence="1">
    <location>
        <begin position="51"/>
        <end position="74"/>
    </location>
</feature>
<evidence type="ECO:0000313" key="3">
    <source>
        <dbReference type="Proteomes" id="UP000295717"/>
    </source>
</evidence>
<reference evidence="2 3" key="1">
    <citation type="submission" date="2019-03" db="EMBL/GenBank/DDBJ databases">
        <title>Genomic Encyclopedia of Type Strains, Phase IV (KMG-IV): sequencing the most valuable type-strain genomes for metagenomic binning, comparative biology and taxonomic classification.</title>
        <authorList>
            <person name="Goeker M."/>
        </authorList>
    </citation>
    <scope>NUCLEOTIDE SEQUENCE [LARGE SCALE GENOMIC DNA]</scope>
    <source>
        <strain evidence="2 3">DSM 13587</strain>
    </source>
</reference>
<dbReference type="OrthoDB" id="5753514at2"/>
<dbReference type="Proteomes" id="UP000295717">
    <property type="component" value="Unassembled WGS sequence"/>
</dbReference>
<protein>
    <submittedName>
        <fullName evidence="2">Uncharacterized protein DUF560</fullName>
    </submittedName>
</protein>
<organism evidence="2 3">
    <name type="scientific">Thiobaca trueperi</name>
    <dbReference type="NCBI Taxonomy" id="127458"/>
    <lineage>
        <taxon>Bacteria</taxon>
        <taxon>Pseudomonadati</taxon>
        <taxon>Pseudomonadota</taxon>
        <taxon>Gammaproteobacteria</taxon>
        <taxon>Chromatiales</taxon>
        <taxon>Chromatiaceae</taxon>
        <taxon>Thiobaca</taxon>
    </lineage>
</organism>
<keyword evidence="3" id="KW-1185">Reference proteome</keyword>
<evidence type="ECO:0000256" key="1">
    <source>
        <dbReference type="SAM" id="MobiDB-lite"/>
    </source>
</evidence>